<sequence>MLWVIVLLEDTGDTQQPPPSYERSNNFMYPQMDLLELREAVNTPFPYGGQNQLPTLPPRPLYDNAAYPTTFPPAMQAAPPFFPRVPALTPFFPLVQHETPILPTVPILTDPIPAQTNIPLFPAVSPLTPTVVPLPKESPNKPYQKGTNESAPLPNYYELLEFDPLAENSKTEYDIQCLAKVFGPLEIFNLFPHIMLQT</sequence>
<evidence type="ECO:0000313" key="2">
    <source>
        <dbReference type="Proteomes" id="UP001176940"/>
    </source>
</evidence>
<reference evidence="1" key="1">
    <citation type="submission" date="2023-07" db="EMBL/GenBank/DDBJ databases">
        <authorList>
            <person name="Stuckert A."/>
        </authorList>
    </citation>
    <scope>NUCLEOTIDE SEQUENCE</scope>
</reference>
<dbReference type="EMBL" id="CAUEEQ010024086">
    <property type="protein sequence ID" value="CAJ0945457.1"/>
    <property type="molecule type" value="Genomic_DNA"/>
</dbReference>
<organism evidence="1 2">
    <name type="scientific">Ranitomeya imitator</name>
    <name type="common">mimic poison frog</name>
    <dbReference type="NCBI Taxonomy" id="111125"/>
    <lineage>
        <taxon>Eukaryota</taxon>
        <taxon>Metazoa</taxon>
        <taxon>Chordata</taxon>
        <taxon>Craniata</taxon>
        <taxon>Vertebrata</taxon>
        <taxon>Euteleostomi</taxon>
        <taxon>Amphibia</taxon>
        <taxon>Batrachia</taxon>
        <taxon>Anura</taxon>
        <taxon>Neobatrachia</taxon>
        <taxon>Hyloidea</taxon>
        <taxon>Dendrobatidae</taxon>
        <taxon>Dendrobatinae</taxon>
        <taxon>Ranitomeya</taxon>
    </lineage>
</organism>
<protein>
    <submittedName>
        <fullName evidence="1">Uncharacterized protein</fullName>
    </submittedName>
</protein>
<evidence type="ECO:0000313" key="1">
    <source>
        <dbReference type="EMBL" id="CAJ0945457.1"/>
    </source>
</evidence>
<accession>A0ABN9LPU9</accession>
<comment type="caution">
    <text evidence="1">The sequence shown here is derived from an EMBL/GenBank/DDBJ whole genome shotgun (WGS) entry which is preliminary data.</text>
</comment>
<name>A0ABN9LPU9_9NEOB</name>
<gene>
    <name evidence="1" type="ORF">RIMI_LOCUS10908982</name>
</gene>
<dbReference type="Proteomes" id="UP001176940">
    <property type="component" value="Unassembled WGS sequence"/>
</dbReference>
<proteinExistence type="predicted"/>
<keyword evidence="2" id="KW-1185">Reference proteome</keyword>